<dbReference type="GO" id="GO:0006270">
    <property type="term" value="P:DNA replication initiation"/>
    <property type="evidence" value="ECO:0007669"/>
    <property type="project" value="UniProtKB-UniRule"/>
</dbReference>
<comment type="function">
    <text evidence="7 8">Has a role in the initiation of DNA replication. Required at S-phase checkpoint.</text>
</comment>
<evidence type="ECO:0000313" key="10">
    <source>
        <dbReference type="EMBL" id="KXT18842.1"/>
    </source>
</evidence>
<keyword evidence="4 8" id="KW-0235">DNA replication</keyword>
<evidence type="ECO:0000256" key="5">
    <source>
        <dbReference type="ARBA" id="ARBA00023242"/>
    </source>
</evidence>
<dbReference type="InterPro" id="IPR040203">
    <property type="entry name" value="Sld2"/>
</dbReference>
<comment type="similarity">
    <text evidence="2 8">Belongs to the SLD2 family.</text>
</comment>
<dbReference type="InterPro" id="IPR021110">
    <property type="entry name" value="DNA_rep_checkpnt_protein"/>
</dbReference>
<feature type="compositionally biased region" description="Basic and acidic residues" evidence="9">
    <location>
        <begin position="414"/>
        <end position="433"/>
    </location>
</feature>
<dbReference type="PANTHER" id="PTHR28124">
    <property type="entry name" value="DNA REPLICATION REGULATOR SLD2"/>
    <property type="match status" value="1"/>
</dbReference>
<feature type="compositionally biased region" description="Acidic residues" evidence="9">
    <location>
        <begin position="271"/>
        <end position="285"/>
    </location>
</feature>
<dbReference type="GO" id="GO:0003688">
    <property type="term" value="F:DNA replication origin binding"/>
    <property type="evidence" value="ECO:0007669"/>
    <property type="project" value="TreeGrafter"/>
</dbReference>
<dbReference type="OrthoDB" id="8775810at2759"/>
<feature type="compositionally biased region" description="Polar residues" evidence="9">
    <location>
        <begin position="146"/>
        <end position="180"/>
    </location>
</feature>
<feature type="region of interest" description="Disordered" evidence="9">
    <location>
        <begin position="56"/>
        <end position="104"/>
    </location>
</feature>
<feature type="compositionally biased region" description="Basic residues" evidence="9">
    <location>
        <begin position="326"/>
        <end position="352"/>
    </location>
</feature>
<feature type="compositionally biased region" description="Basic residues" evidence="9">
    <location>
        <begin position="442"/>
        <end position="461"/>
    </location>
</feature>
<dbReference type="Gene3D" id="1.10.10.1460">
    <property type="match status" value="1"/>
</dbReference>
<dbReference type="PANTHER" id="PTHR28124:SF1">
    <property type="entry name" value="DNA REPLICATION REGULATOR SLD2"/>
    <property type="match status" value="1"/>
</dbReference>
<dbReference type="CDD" id="cd22289">
    <property type="entry name" value="RecQL4_SLD2_NTD"/>
    <property type="match status" value="1"/>
</dbReference>
<gene>
    <name evidence="10" type="ORF">AC579_8239</name>
</gene>
<evidence type="ECO:0000256" key="7">
    <source>
        <dbReference type="ARBA" id="ARBA00025253"/>
    </source>
</evidence>
<dbReference type="GO" id="GO:0003697">
    <property type="term" value="F:single-stranded DNA binding"/>
    <property type="evidence" value="ECO:0007669"/>
    <property type="project" value="TreeGrafter"/>
</dbReference>
<evidence type="ECO:0000256" key="8">
    <source>
        <dbReference type="RuleBase" id="RU367067"/>
    </source>
</evidence>
<evidence type="ECO:0000313" key="11">
    <source>
        <dbReference type="Proteomes" id="UP000073492"/>
    </source>
</evidence>
<keyword evidence="6 8" id="KW-0131">Cell cycle</keyword>
<evidence type="ECO:0000256" key="6">
    <source>
        <dbReference type="ARBA" id="ARBA00023306"/>
    </source>
</evidence>
<dbReference type="Proteomes" id="UP000073492">
    <property type="component" value="Unassembled WGS sequence"/>
</dbReference>
<comment type="subcellular location">
    <subcellularLocation>
        <location evidence="1 8">Nucleus</location>
    </subcellularLocation>
</comment>
<feature type="compositionally biased region" description="Acidic residues" evidence="9">
    <location>
        <begin position="358"/>
        <end position="367"/>
    </location>
</feature>
<keyword evidence="5 8" id="KW-0539">Nucleus</keyword>
<evidence type="ECO:0000256" key="2">
    <source>
        <dbReference type="ARBA" id="ARBA00007276"/>
    </source>
</evidence>
<accession>A0A139IW14</accession>
<keyword evidence="11" id="KW-1185">Reference proteome</keyword>
<dbReference type="FunFam" id="1.10.10.1460:FF:000001">
    <property type="entry name" value="DNA replication regulator Sld2"/>
    <property type="match status" value="1"/>
</dbReference>
<protein>
    <recommendedName>
        <fullName evidence="3 8">DNA replication regulator SLD2</fullName>
    </recommendedName>
</protein>
<dbReference type="GO" id="GO:0031261">
    <property type="term" value="C:DNA replication preinitiation complex"/>
    <property type="evidence" value="ECO:0007669"/>
    <property type="project" value="TreeGrafter"/>
</dbReference>
<dbReference type="GO" id="GO:1902977">
    <property type="term" value="P:mitotic DNA replication preinitiation complex assembly"/>
    <property type="evidence" value="ECO:0007669"/>
    <property type="project" value="TreeGrafter"/>
</dbReference>
<sequence>MSVEVKEDSIEPAAVRAELKAWETAFKEQHGRKAGREDIKKDATIQAKYKLYNALTSRASRPKATSTPSKSIKHARIEKPAKGTPKRTPSKKHSTLQAPVLSPVQEAEPTPAFIRNALGPTPYRDGQVLSIFDIAIENTPLKGDSPSKTNSTALIAGTPSKSAATASEASGHSRTPQSLSKRYFLDAFAGTPLKRKRDDNDIETTSSSKRKFATPSFLRRSALLAPIAEDNAEAASSSSSLPPPFRKRGLVRSLSSIIQGLKKQEEKRMDDEWDVMNEIEEEEANEGPLKKLPVKVQVQDSQDVEMPLGPDQAAESSESEEEHRNTGRKPWKKQGLKRQTRRAKMKPVMHKPQKAEADEASEEEEIAPETQPQYDLEDADELGQDFEDAQDSASDTEKKAKRKAKQKPASSSKVESKEGEKEEPRKKGRKVDPLAHANFRALKIKNKNSKASGRRGKFGRR</sequence>
<proteinExistence type="inferred from homology"/>
<feature type="compositionally biased region" description="Acidic residues" evidence="9">
    <location>
        <begin position="375"/>
        <end position="390"/>
    </location>
</feature>
<dbReference type="GO" id="GO:0000727">
    <property type="term" value="P:double-strand break repair via break-induced replication"/>
    <property type="evidence" value="ECO:0007669"/>
    <property type="project" value="TreeGrafter"/>
</dbReference>
<feature type="region of interest" description="Disordered" evidence="9">
    <location>
        <begin position="139"/>
        <end position="183"/>
    </location>
</feature>
<feature type="compositionally biased region" description="Polar residues" evidence="9">
    <location>
        <begin position="56"/>
        <end position="70"/>
    </location>
</feature>
<evidence type="ECO:0000256" key="3">
    <source>
        <dbReference type="ARBA" id="ARBA00018363"/>
    </source>
</evidence>
<comment type="caution">
    <text evidence="10">The sequence shown here is derived from an EMBL/GenBank/DDBJ whole genome shotgun (WGS) entry which is preliminary data.</text>
</comment>
<dbReference type="Pfam" id="PF11719">
    <property type="entry name" value="Drc1-Sld2"/>
    <property type="match status" value="1"/>
</dbReference>
<evidence type="ECO:0000256" key="1">
    <source>
        <dbReference type="ARBA" id="ARBA00004123"/>
    </source>
</evidence>
<dbReference type="AlphaFoldDB" id="A0A139IW14"/>
<evidence type="ECO:0000256" key="4">
    <source>
        <dbReference type="ARBA" id="ARBA00022705"/>
    </source>
</evidence>
<organism evidence="10 11">
    <name type="scientific">Pseudocercospora musae</name>
    <dbReference type="NCBI Taxonomy" id="113226"/>
    <lineage>
        <taxon>Eukaryota</taxon>
        <taxon>Fungi</taxon>
        <taxon>Dikarya</taxon>
        <taxon>Ascomycota</taxon>
        <taxon>Pezizomycotina</taxon>
        <taxon>Dothideomycetes</taxon>
        <taxon>Dothideomycetidae</taxon>
        <taxon>Mycosphaerellales</taxon>
        <taxon>Mycosphaerellaceae</taxon>
        <taxon>Pseudocercospora</taxon>
    </lineage>
</organism>
<dbReference type="EMBL" id="LFZO01000003">
    <property type="protein sequence ID" value="KXT18842.1"/>
    <property type="molecule type" value="Genomic_DNA"/>
</dbReference>
<evidence type="ECO:0000256" key="9">
    <source>
        <dbReference type="SAM" id="MobiDB-lite"/>
    </source>
</evidence>
<feature type="compositionally biased region" description="Basic residues" evidence="9">
    <location>
        <begin position="84"/>
        <end position="94"/>
    </location>
</feature>
<feature type="region of interest" description="Disordered" evidence="9">
    <location>
        <begin position="230"/>
        <end position="461"/>
    </location>
</feature>
<reference evidence="10 11" key="1">
    <citation type="submission" date="2015-07" db="EMBL/GenBank/DDBJ databases">
        <title>Comparative genomics of the Sigatoka disease complex on banana suggests a link between parallel evolutionary changes in Pseudocercospora fijiensis and Pseudocercospora eumusae and increased virulence on the banana host.</title>
        <authorList>
            <person name="Chang T.-C."/>
            <person name="Salvucci A."/>
            <person name="Crous P.W."/>
            <person name="Stergiopoulos I."/>
        </authorList>
    </citation>
    <scope>NUCLEOTIDE SEQUENCE [LARGE SCALE GENOMIC DNA]</scope>
    <source>
        <strain evidence="10 11">CBS 116634</strain>
    </source>
</reference>
<name>A0A139IW14_9PEZI</name>